<reference evidence="2" key="1">
    <citation type="submission" date="2024-03" db="EMBL/GenBank/DDBJ databases">
        <title>WGS assembly of Saponaria officinalis var. Norfolk2.</title>
        <authorList>
            <person name="Jenkins J."/>
            <person name="Shu S."/>
            <person name="Grimwood J."/>
            <person name="Barry K."/>
            <person name="Goodstein D."/>
            <person name="Schmutz J."/>
            <person name="Leebens-Mack J."/>
            <person name="Osbourn A."/>
        </authorList>
    </citation>
    <scope>NUCLEOTIDE SEQUENCE [LARGE SCALE GENOMIC DNA]</scope>
    <source>
        <strain evidence="2">JIC</strain>
    </source>
</reference>
<proteinExistence type="predicted"/>
<dbReference type="AlphaFoldDB" id="A0AAW1MJD7"/>
<dbReference type="EMBL" id="JBDFQZ010000002">
    <property type="protein sequence ID" value="KAK9748084.1"/>
    <property type="molecule type" value="Genomic_DNA"/>
</dbReference>
<gene>
    <name evidence="2" type="ORF">RND81_02G034600</name>
</gene>
<keyword evidence="1" id="KW-0472">Membrane</keyword>
<evidence type="ECO:0000256" key="1">
    <source>
        <dbReference type="SAM" id="Phobius"/>
    </source>
</evidence>
<comment type="caution">
    <text evidence="2">The sequence shown here is derived from an EMBL/GenBank/DDBJ whole genome shotgun (WGS) entry which is preliminary data.</text>
</comment>
<keyword evidence="1" id="KW-0812">Transmembrane</keyword>
<keyword evidence="1" id="KW-1133">Transmembrane helix</keyword>
<organism evidence="2 3">
    <name type="scientific">Saponaria officinalis</name>
    <name type="common">Common soapwort</name>
    <name type="synonym">Lychnis saponaria</name>
    <dbReference type="NCBI Taxonomy" id="3572"/>
    <lineage>
        <taxon>Eukaryota</taxon>
        <taxon>Viridiplantae</taxon>
        <taxon>Streptophyta</taxon>
        <taxon>Embryophyta</taxon>
        <taxon>Tracheophyta</taxon>
        <taxon>Spermatophyta</taxon>
        <taxon>Magnoliopsida</taxon>
        <taxon>eudicotyledons</taxon>
        <taxon>Gunneridae</taxon>
        <taxon>Pentapetalae</taxon>
        <taxon>Caryophyllales</taxon>
        <taxon>Caryophyllaceae</taxon>
        <taxon>Caryophylleae</taxon>
        <taxon>Saponaria</taxon>
    </lineage>
</organism>
<evidence type="ECO:0000313" key="3">
    <source>
        <dbReference type="Proteomes" id="UP001443914"/>
    </source>
</evidence>
<protein>
    <recommendedName>
        <fullName evidence="4">Late embryogenesis abundant protein LEA-2 subgroup domain-containing protein</fullName>
    </recommendedName>
</protein>
<sequence>MSSSCASFSCDTKRKIRAKHTLLKQLHIYGVLTAQIIASAILITVVLWLFIRLPEPEVHLTGFEVDGINKASNRTLLHYNMTLHNPDLYKSVNYDVLVLRITYSGYHSRSFGATVNFIVDGKGLHQIPGETTLLANHTVNYTDYSVGWESKDMIELRTIKTYIYLRFVMEVRIIVFTKVVATRQMMRTAEVYFDDHGNAFIMHDGGLMLK</sequence>
<evidence type="ECO:0000313" key="2">
    <source>
        <dbReference type="EMBL" id="KAK9748084.1"/>
    </source>
</evidence>
<name>A0AAW1MJD7_SAPOF</name>
<dbReference type="Proteomes" id="UP001443914">
    <property type="component" value="Unassembled WGS sequence"/>
</dbReference>
<accession>A0AAW1MJD7</accession>
<evidence type="ECO:0008006" key="4">
    <source>
        <dbReference type="Google" id="ProtNLM"/>
    </source>
</evidence>
<keyword evidence="3" id="KW-1185">Reference proteome</keyword>
<feature type="transmembrane region" description="Helical" evidence="1">
    <location>
        <begin position="26"/>
        <end position="51"/>
    </location>
</feature>